<dbReference type="Proteomes" id="UP001497497">
    <property type="component" value="Unassembled WGS sequence"/>
</dbReference>
<evidence type="ECO:0000256" key="1">
    <source>
        <dbReference type="SAM" id="MobiDB-lite"/>
    </source>
</evidence>
<dbReference type="Gene3D" id="3.90.70.80">
    <property type="match status" value="1"/>
</dbReference>
<comment type="caution">
    <text evidence="3">The sequence shown here is derived from an EMBL/GenBank/DDBJ whole genome shotgun (WGS) entry which is preliminary data.</text>
</comment>
<sequence length="318" mass="37462">MSHRDTRYCIANSGNSLDEPIYLPVSNYWQKKHSRLLGLTFVRYLNIKTPSRQLHLRNYVPASIHATHGDGNCLFRCFSLAITGSDAFHETLREIIANHIMRNGKAFSVLFHERFQDNPNNYLYQTRMAQRGTWGSDVEIMAAAHLLKTKIFVYTIHGDTWQWVEHNLDLTSPASRVHRQSIYLMHTSLVHYDLVKEIKIRRQITWDRSPSPENDQNLCRYTVARRPQYMPPDRRYKCQITKSASRNKECYRCNKCTPRSEERENSVVKCSTMHKDCTVQKARYRCKCKLGKMTDRSRSRSRKRKSKSSRKSLKRKLV</sequence>
<evidence type="ECO:0000259" key="2">
    <source>
        <dbReference type="PROSITE" id="PS50802"/>
    </source>
</evidence>
<dbReference type="InterPro" id="IPR038765">
    <property type="entry name" value="Papain-like_cys_pep_sf"/>
</dbReference>
<feature type="region of interest" description="Disordered" evidence="1">
    <location>
        <begin position="293"/>
        <end position="318"/>
    </location>
</feature>
<dbReference type="PROSITE" id="PS50802">
    <property type="entry name" value="OTU"/>
    <property type="match status" value="1"/>
</dbReference>
<dbReference type="PANTHER" id="PTHR12419:SF7">
    <property type="entry name" value="OTU DOMAIN-CONTAINING PROTEIN 3"/>
    <property type="match status" value="1"/>
</dbReference>
<evidence type="ECO:0000313" key="4">
    <source>
        <dbReference type="Proteomes" id="UP001497497"/>
    </source>
</evidence>
<accession>A0AAV2HRY4</accession>
<gene>
    <name evidence="3" type="ORF">GSLYS_00010780001</name>
</gene>
<dbReference type="GO" id="GO:0016579">
    <property type="term" value="P:protein deubiquitination"/>
    <property type="evidence" value="ECO:0007669"/>
    <property type="project" value="TreeGrafter"/>
</dbReference>
<evidence type="ECO:0000313" key="3">
    <source>
        <dbReference type="EMBL" id="CAL1536867.1"/>
    </source>
</evidence>
<reference evidence="3 4" key="1">
    <citation type="submission" date="2024-04" db="EMBL/GenBank/DDBJ databases">
        <authorList>
            <consortium name="Genoscope - CEA"/>
            <person name="William W."/>
        </authorList>
    </citation>
    <scope>NUCLEOTIDE SEQUENCE [LARGE SCALE GENOMIC DNA]</scope>
</reference>
<proteinExistence type="predicted"/>
<protein>
    <recommendedName>
        <fullName evidence="2">OTU domain-containing protein</fullName>
    </recommendedName>
</protein>
<dbReference type="GO" id="GO:0004843">
    <property type="term" value="F:cysteine-type deubiquitinase activity"/>
    <property type="evidence" value="ECO:0007669"/>
    <property type="project" value="TreeGrafter"/>
</dbReference>
<dbReference type="InterPro" id="IPR003323">
    <property type="entry name" value="OTU_dom"/>
</dbReference>
<keyword evidence="4" id="KW-1185">Reference proteome</keyword>
<dbReference type="EMBL" id="CAXITT010000241">
    <property type="protein sequence ID" value="CAL1536867.1"/>
    <property type="molecule type" value="Genomic_DNA"/>
</dbReference>
<feature type="domain" description="OTU" evidence="2">
    <location>
        <begin position="62"/>
        <end position="198"/>
    </location>
</feature>
<feature type="compositionally biased region" description="Basic residues" evidence="1">
    <location>
        <begin position="299"/>
        <end position="318"/>
    </location>
</feature>
<dbReference type="PANTHER" id="PTHR12419">
    <property type="entry name" value="OTU DOMAIN CONTAINING PROTEIN"/>
    <property type="match status" value="1"/>
</dbReference>
<dbReference type="AlphaFoldDB" id="A0AAV2HRY4"/>
<dbReference type="Pfam" id="PF02338">
    <property type="entry name" value="OTU"/>
    <property type="match status" value="1"/>
</dbReference>
<dbReference type="CDD" id="cd22755">
    <property type="entry name" value="OTU_CeDUB-like"/>
    <property type="match status" value="1"/>
</dbReference>
<dbReference type="InterPro" id="IPR050704">
    <property type="entry name" value="Peptidase_C85-like"/>
</dbReference>
<organism evidence="3 4">
    <name type="scientific">Lymnaea stagnalis</name>
    <name type="common">Great pond snail</name>
    <name type="synonym">Helix stagnalis</name>
    <dbReference type="NCBI Taxonomy" id="6523"/>
    <lineage>
        <taxon>Eukaryota</taxon>
        <taxon>Metazoa</taxon>
        <taxon>Spiralia</taxon>
        <taxon>Lophotrochozoa</taxon>
        <taxon>Mollusca</taxon>
        <taxon>Gastropoda</taxon>
        <taxon>Heterobranchia</taxon>
        <taxon>Euthyneura</taxon>
        <taxon>Panpulmonata</taxon>
        <taxon>Hygrophila</taxon>
        <taxon>Lymnaeoidea</taxon>
        <taxon>Lymnaeidae</taxon>
        <taxon>Lymnaea</taxon>
    </lineage>
</organism>
<name>A0AAV2HRY4_LYMST</name>
<dbReference type="SUPFAM" id="SSF54001">
    <property type="entry name" value="Cysteine proteinases"/>
    <property type="match status" value="1"/>
</dbReference>